<protein>
    <recommendedName>
        <fullName evidence="4">Nucleotidyltransferase</fullName>
    </recommendedName>
</protein>
<dbReference type="Proteomes" id="UP001500218">
    <property type="component" value="Unassembled WGS sequence"/>
</dbReference>
<comment type="caution">
    <text evidence="2">The sequence shown here is derived from an EMBL/GenBank/DDBJ whole genome shotgun (WGS) entry which is preliminary data.</text>
</comment>
<accession>A0ABN2LWU6</accession>
<keyword evidence="3" id="KW-1185">Reference proteome</keyword>
<feature type="compositionally biased region" description="Polar residues" evidence="1">
    <location>
        <begin position="347"/>
        <end position="356"/>
    </location>
</feature>
<feature type="region of interest" description="Disordered" evidence="1">
    <location>
        <begin position="328"/>
        <end position="356"/>
    </location>
</feature>
<organism evidence="2 3">
    <name type="scientific">Luedemannella flava</name>
    <dbReference type="NCBI Taxonomy" id="349316"/>
    <lineage>
        <taxon>Bacteria</taxon>
        <taxon>Bacillati</taxon>
        <taxon>Actinomycetota</taxon>
        <taxon>Actinomycetes</taxon>
        <taxon>Micromonosporales</taxon>
        <taxon>Micromonosporaceae</taxon>
        <taxon>Luedemannella</taxon>
    </lineage>
</organism>
<evidence type="ECO:0008006" key="4">
    <source>
        <dbReference type="Google" id="ProtNLM"/>
    </source>
</evidence>
<gene>
    <name evidence="2" type="ORF">GCM10009682_24240</name>
</gene>
<name>A0ABN2LWU6_9ACTN</name>
<evidence type="ECO:0000313" key="2">
    <source>
        <dbReference type="EMBL" id="GAA1801466.1"/>
    </source>
</evidence>
<sequence>MPFDQFVQTANIIADVRRRAEPLLARLCAKPETVAVGVLGGAALSGRRAFVDGHSDIDLTLLIDVPVPTPVLELPWPKFVDTVQGLLPTWLPGFKFRDPTGDLEINIHQHIWSYESQPHVVWDDRKCEAYAETLDVVYDPQGHLRALVAAKVDSRHGRARRAAVELLTYGRNLLQDGATKCLLRGRTDAAVDIFEHILSDTIDVTFFLVGRWPPHLKWRMVTLEALAECDELCAALLALTSDWRCRRIAIDTARATLLGLLDVIEHRCREVYSTWPDDVYRHAIVHHFVDRQLLLSTHADQQTRTASYAHCLNDETWNAVNWHLGGPESLRNHTEPDRSRELPPPAGTSTIGVRTT</sequence>
<dbReference type="EMBL" id="BAAALT010000059">
    <property type="protein sequence ID" value="GAA1801466.1"/>
    <property type="molecule type" value="Genomic_DNA"/>
</dbReference>
<feature type="compositionally biased region" description="Basic and acidic residues" evidence="1">
    <location>
        <begin position="330"/>
        <end position="341"/>
    </location>
</feature>
<proteinExistence type="predicted"/>
<reference evidence="2 3" key="1">
    <citation type="journal article" date="2019" name="Int. J. Syst. Evol. Microbiol.">
        <title>The Global Catalogue of Microorganisms (GCM) 10K type strain sequencing project: providing services to taxonomists for standard genome sequencing and annotation.</title>
        <authorList>
            <consortium name="The Broad Institute Genomics Platform"/>
            <consortium name="The Broad Institute Genome Sequencing Center for Infectious Disease"/>
            <person name="Wu L."/>
            <person name="Ma J."/>
        </authorList>
    </citation>
    <scope>NUCLEOTIDE SEQUENCE [LARGE SCALE GENOMIC DNA]</scope>
    <source>
        <strain evidence="2 3">JCM 13250</strain>
    </source>
</reference>
<evidence type="ECO:0000313" key="3">
    <source>
        <dbReference type="Proteomes" id="UP001500218"/>
    </source>
</evidence>
<evidence type="ECO:0000256" key="1">
    <source>
        <dbReference type="SAM" id="MobiDB-lite"/>
    </source>
</evidence>
<dbReference type="RefSeq" id="WP_344129607.1">
    <property type="nucleotide sequence ID" value="NZ_BAAALT010000059.1"/>
</dbReference>